<reference evidence="2" key="1">
    <citation type="journal article" date="2023" name="G3 (Bethesda)">
        <title>Whole genome assemblies of Zophobas morio and Tenebrio molitor.</title>
        <authorList>
            <person name="Kaur S."/>
            <person name="Stinson S.A."/>
            <person name="diCenzo G.C."/>
        </authorList>
    </citation>
    <scope>NUCLEOTIDE SEQUENCE</scope>
    <source>
        <strain evidence="2">QUZm001</strain>
    </source>
</reference>
<keyword evidence="3" id="KW-1185">Reference proteome</keyword>
<dbReference type="InterPro" id="IPR045860">
    <property type="entry name" value="Snake_toxin-like_sf"/>
</dbReference>
<accession>A0AA38MQC6</accession>
<organism evidence="2 3">
    <name type="scientific">Zophobas morio</name>
    <dbReference type="NCBI Taxonomy" id="2755281"/>
    <lineage>
        <taxon>Eukaryota</taxon>
        <taxon>Metazoa</taxon>
        <taxon>Ecdysozoa</taxon>
        <taxon>Arthropoda</taxon>
        <taxon>Hexapoda</taxon>
        <taxon>Insecta</taxon>
        <taxon>Pterygota</taxon>
        <taxon>Neoptera</taxon>
        <taxon>Endopterygota</taxon>
        <taxon>Coleoptera</taxon>
        <taxon>Polyphaga</taxon>
        <taxon>Cucujiformia</taxon>
        <taxon>Tenebrionidae</taxon>
        <taxon>Zophobas</taxon>
    </lineage>
</organism>
<evidence type="ECO:0008006" key="4">
    <source>
        <dbReference type="Google" id="ProtNLM"/>
    </source>
</evidence>
<evidence type="ECO:0000256" key="1">
    <source>
        <dbReference type="SAM" id="SignalP"/>
    </source>
</evidence>
<dbReference type="Proteomes" id="UP001168821">
    <property type="component" value="Unassembled WGS sequence"/>
</dbReference>
<name>A0AA38MQC6_9CUCU</name>
<evidence type="ECO:0000313" key="3">
    <source>
        <dbReference type="Proteomes" id="UP001168821"/>
    </source>
</evidence>
<feature type="signal peptide" evidence="1">
    <location>
        <begin position="1"/>
        <end position="19"/>
    </location>
</feature>
<keyword evidence="1" id="KW-0732">Signal</keyword>
<protein>
    <recommendedName>
        <fullName evidence="4">UPAR/Ly6 domain-containing protein</fullName>
    </recommendedName>
</protein>
<dbReference type="AlphaFoldDB" id="A0AA38MQC6"/>
<dbReference type="SUPFAM" id="SSF57302">
    <property type="entry name" value="Snake toxin-like"/>
    <property type="match status" value="1"/>
</dbReference>
<proteinExistence type="predicted"/>
<evidence type="ECO:0000313" key="2">
    <source>
        <dbReference type="EMBL" id="KAJ3663818.1"/>
    </source>
</evidence>
<dbReference type="EMBL" id="JALNTZ010000002">
    <property type="protein sequence ID" value="KAJ3663818.1"/>
    <property type="molecule type" value="Genomic_DNA"/>
</dbReference>
<sequence>MEKAAVVLIFASLCGFGAALQCYTCSVGEQDADRTCVDNPANTSMTNCNKKYCTIIRQEYLDPKDKVASMYRGCEDKPLHMNEIIEDESYRFYYVACQETLCNGGSGKAGSGDSDTSLGDKSTLIIPGVGSGSHIQVSVSVVLTLLIISLFI</sequence>
<gene>
    <name evidence="2" type="ORF">Zmor_008041</name>
</gene>
<comment type="caution">
    <text evidence="2">The sequence shown here is derived from an EMBL/GenBank/DDBJ whole genome shotgun (WGS) entry which is preliminary data.</text>
</comment>
<feature type="chain" id="PRO_5041329805" description="UPAR/Ly6 domain-containing protein" evidence="1">
    <location>
        <begin position="20"/>
        <end position="152"/>
    </location>
</feature>